<gene>
    <name evidence="1" type="ORF">GCM10011584_19620</name>
</gene>
<keyword evidence="2" id="KW-1185">Reference proteome</keyword>
<accession>A0ABQ2NAX4</accession>
<comment type="caution">
    <text evidence="1">The sequence shown here is derived from an EMBL/GenBank/DDBJ whole genome shotgun (WGS) entry which is preliminary data.</text>
</comment>
<dbReference type="EMBL" id="BMNI01000004">
    <property type="protein sequence ID" value="GGO89651.1"/>
    <property type="molecule type" value="Genomic_DNA"/>
</dbReference>
<evidence type="ECO:0000313" key="1">
    <source>
        <dbReference type="EMBL" id="GGO89651.1"/>
    </source>
</evidence>
<name>A0ABQ2NAX4_9ACTN</name>
<dbReference type="Proteomes" id="UP000655410">
    <property type="component" value="Unassembled WGS sequence"/>
</dbReference>
<dbReference type="RefSeq" id="WP_188783837.1">
    <property type="nucleotide sequence ID" value="NZ_BMNI01000004.1"/>
</dbReference>
<protein>
    <recommendedName>
        <fullName evidence="3">Restriction endonuclease</fullName>
    </recommendedName>
</protein>
<organism evidence="1 2">
    <name type="scientific">Nocardioides phosphati</name>
    <dbReference type="NCBI Taxonomy" id="1867775"/>
    <lineage>
        <taxon>Bacteria</taxon>
        <taxon>Bacillati</taxon>
        <taxon>Actinomycetota</taxon>
        <taxon>Actinomycetes</taxon>
        <taxon>Propionibacteriales</taxon>
        <taxon>Nocardioidaceae</taxon>
        <taxon>Nocardioides</taxon>
    </lineage>
</organism>
<reference evidence="2" key="1">
    <citation type="journal article" date="2019" name="Int. J. Syst. Evol. Microbiol.">
        <title>The Global Catalogue of Microorganisms (GCM) 10K type strain sequencing project: providing services to taxonomists for standard genome sequencing and annotation.</title>
        <authorList>
            <consortium name="The Broad Institute Genomics Platform"/>
            <consortium name="The Broad Institute Genome Sequencing Center for Infectious Disease"/>
            <person name="Wu L."/>
            <person name="Ma J."/>
        </authorList>
    </citation>
    <scope>NUCLEOTIDE SEQUENCE [LARGE SCALE GENOMIC DNA]</scope>
    <source>
        <strain evidence="2">CGMCC 4.7371</strain>
    </source>
</reference>
<proteinExistence type="predicted"/>
<sequence length="215" mass="23871">MSSLDISSVLAALAAKRPVFHSEADFQFAFAWQVRAIHDVEVRLETHPRPLVNLDVQLNWPDGRRTAIELKYKTRLWVGDVEGEHFALKDQGANDIGGYDFLKDVERVETFVDAAPGWDGLAVMITNLATYWNPASHGRATNADAFRLHQGRAVAGELNWRNLGGTQAQRPNPIRLRDGYLLHWTDYSRVDASAAGTFRSLVVPVGRAVGPARLG</sequence>
<evidence type="ECO:0008006" key="3">
    <source>
        <dbReference type="Google" id="ProtNLM"/>
    </source>
</evidence>
<evidence type="ECO:0000313" key="2">
    <source>
        <dbReference type="Proteomes" id="UP000655410"/>
    </source>
</evidence>